<keyword evidence="1" id="KW-1133">Transmembrane helix</keyword>
<dbReference type="EMBL" id="JAATJM010000002">
    <property type="protein sequence ID" value="NJC42412.1"/>
    <property type="molecule type" value="Genomic_DNA"/>
</dbReference>
<feature type="transmembrane region" description="Helical" evidence="1">
    <location>
        <begin position="7"/>
        <end position="29"/>
    </location>
</feature>
<evidence type="ECO:0000313" key="3">
    <source>
        <dbReference type="Proteomes" id="UP000587415"/>
    </source>
</evidence>
<dbReference type="Proteomes" id="UP000587415">
    <property type="component" value="Unassembled WGS sequence"/>
</dbReference>
<gene>
    <name evidence="2" type="ORF">GGQ87_002707</name>
</gene>
<reference evidence="2 3" key="1">
    <citation type="submission" date="2020-03" db="EMBL/GenBank/DDBJ databases">
        <title>Genomic Encyclopedia of Type Strains, Phase IV (KMG-IV): sequencing the most valuable type-strain genomes for metagenomic binning, comparative biology and taxonomic classification.</title>
        <authorList>
            <person name="Goeker M."/>
        </authorList>
    </citation>
    <scope>NUCLEOTIDE SEQUENCE [LARGE SCALE GENOMIC DNA]</scope>
    <source>
        <strain evidence="2 3">DSM 4736</strain>
    </source>
</reference>
<keyword evidence="3" id="KW-1185">Reference proteome</keyword>
<accession>A0A7X6BPF7</accession>
<keyword evidence="1" id="KW-0472">Membrane</keyword>
<sequence length="133" mass="13733">MIVWSGWGFLVAVFYVVGYLIGIPVGGLVSTDPDIAAAVAFVVAGLLAGLGSFLLARQIEKGEGRAFIDEATQQRIVVRKSAGSLFFIPTRYWAYISPVVGIGIAVLMMTAPPAGPVAPAAPVSEAPAAAQTT</sequence>
<protein>
    <submittedName>
        <fullName evidence="2">Uncharacterized protein</fullName>
    </submittedName>
</protein>
<feature type="transmembrane region" description="Helical" evidence="1">
    <location>
        <begin position="92"/>
        <end position="111"/>
    </location>
</feature>
<organism evidence="2 3">
    <name type="scientific">Brevundimonas alba</name>
    <dbReference type="NCBI Taxonomy" id="74314"/>
    <lineage>
        <taxon>Bacteria</taxon>
        <taxon>Pseudomonadati</taxon>
        <taxon>Pseudomonadota</taxon>
        <taxon>Alphaproteobacteria</taxon>
        <taxon>Caulobacterales</taxon>
        <taxon>Caulobacteraceae</taxon>
        <taxon>Brevundimonas</taxon>
    </lineage>
</organism>
<evidence type="ECO:0000313" key="2">
    <source>
        <dbReference type="EMBL" id="NJC42412.1"/>
    </source>
</evidence>
<name>A0A7X6BPF7_9CAUL</name>
<evidence type="ECO:0000256" key="1">
    <source>
        <dbReference type="SAM" id="Phobius"/>
    </source>
</evidence>
<keyword evidence="1" id="KW-0812">Transmembrane</keyword>
<feature type="transmembrane region" description="Helical" evidence="1">
    <location>
        <begin position="35"/>
        <end position="56"/>
    </location>
</feature>
<dbReference type="AlphaFoldDB" id="A0A7X6BPF7"/>
<dbReference type="RefSeq" id="WP_168048605.1">
    <property type="nucleotide sequence ID" value="NZ_JAATJM010000002.1"/>
</dbReference>
<comment type="caution">
    <text evidence="2">The sequence shown here is derived from an EMBL/GenBank/DDBJ whole genome shotgun (WGS) entry which is preliminary data.</text>
</comment>
<proteinExistence type="predicted"/>